<accession>H9JJM0</accession>
<proteinExistence type="inferred from homology"/>
<comment type="similarity">
    <text evidence="2 4">Belongs to the chorion protein family.</text>
</comment>
<dbReference type="GO" id="GO:0005213">
    <property type="term" value="F:structural constituent of egg chorion"/>
    <property type="evidence" value="ECO:0007669"/>
    <property type="project" value="InterPro"/>
</dbReference>
<dbReference type="InterPro" id="IPR002635">
    <property type="entry name" value="Chorion"/>
</dbReference>
<dbReference type="OMA" id="DSFNCFP"/>
<dbReference type="KEGG" id="bmor:101739706"/>
<feature type="chain" id="PRO_5010119203" evidence="5">
    <location>
        <begin position="22"/>
        <end position="180"/>
    </location>
</feature>
<dbReference type="InParanoid" id="H9JJM0"/>
<evidence type="ECO:0000256" key="1">
    <source>
        <dbReference type="ARBA" id="ARBA00003434"/>
    </source>
</evidence>
<comment type="function">
    <text evidence="1">This protein is one of many from the eggshell of the silk moth.</text>
</comment>
<evidence type="ECO:0000256" key="5">
    <source>
        <dbReference type="SAM" id="SignalP"/>
    </source>
</evidence>
<dbReference type="HOGENOM" id="CLU_1497497_0_0_1"/>
<feature type="signal peptide" evidence="5">
    <location>
        <begin position="1"/>
        <end position="21"/>
    </location>
</feature>
<keyword evidence="5" id="KW-0732">Signal</keyword>
<dbReference type="GO" id="GO:0007304">
    <property type="term" value="P:chorion-containing eggshell formation"/>
    <property type="evidence" value="ECO:0007669"/>
    <property type="project" value="InterPro"/>
</dbReference>
<dbReference type="PaxDb" id="7091-BGIBMGA009721-TA"/>
<evidence type="ECO:0000256" key="2">
    <source>
        <dbReference type="ARBA" id="ARBA00005906"/>
    </source>
</evidence>
<dbReference type="EMBL" id="AB999997">
    <property type="protein sequence ID" value="BAS21465.1"/>
    <property type="molecule type" value="Genomic_DNA"/>
</dbReference>
<reference evidence="7" key="3">
    <citation type="submission" date="2022-06" db="UniProtKB">
        <authorList>
            <consortium name="EnsemblMetazoa"/>
        </authorList>
    </citation>
    <scope>IDENTIFICATION</scope>
    <source>
        <strain evidence="7">p50T (Dazao)</strain>
    </source>
</reference>
<reference evidence="6" key="2">
    <citation type="journal article" date="2015" name="Sci. Data">
        <title>Construction, complete sequence, and annotation of a BAC contig covering the silkworm chorion locus.</title>
        <authorList>
            <person name="Chen Z."/>
            <person name="Nohata J."/>
            <person name="Guo H."/>
            <person name="Li S."/>
            <person name="Liu J."/>
            <person name="Guo Y."/>
            <person name="Yamamoto K."/>
            <person name="Kadono-Okuda K."/>
            <person name="Liu C."/>
            <person name="Arunkumar K.P."/>
            <person name="Nagaraju J."/>
            <person name="Zhang Y."/>
            <person name="Liu S."/>
            <person name="Labropoulou V."/>
            <person name="Swevers L."/>
            <person name="Tsitoura P."/>
            <person name="Iatrou K."/>
            <person name="Gopinathan K.P."/>
            <person name="Goldsmith M.R."/>
            <person name="Xia Q."/>
            <person name="Mita K."/>
        </authorList>
    </citation>
    <scope>NUCLEOTIDE SEQUENCE</scope>
</reference>
<dbReference type="OrthoDB" id="6930117at2759"/>
<dbReference type="EnsemblMetazoa" id="XM_004933178.4">
    <property type="protein sequence ID" value="XP_004933235.1"/>
    <property type="gene ID" value="LOC101739706"/>
</dbReference>
<dbReference type="STRING" id="7091.H9JJM0"/>
<evidence type="ECO:0000313" key="8">
    <source>
        <dbReference type="Proteomes" id="UP000005204"/>
    </source>
</evidence>
<gene>
    <name evidence="6" type="primary">BmCho-98</name>
    <name evidence="7" type="synonym">101739706</name>
</gene>
<keyword evidence="8" id="KW-1185">Reference proteome</keyword>
<sequence>MDGKAVFVLSLQALFVQVVMCIGPYNPVFDDSFNCFPFGGVPPFDTGFGPLDGPYPGCGFGPLASSIIAPPPGIAAGYNGLLPISVAPPTLPQASLSVLSENVIEGVVKVVGQLPFISSIAMSGEFPTTGTGEVAYGCGDTAVIINEAPGIAAVLDYAPIPYNFDDVGYRTPGCGFGPYH</sequence>
<keyword evidence="3" id="KW-0677">Repeat</keyword>
<dbReference type="GeneID" id="101739706"/>
<name>H9JJM0_BOMMO</name>
<dbReference type="Proteomes" id="UP000005204">
    <property type="component" value="Unassembled WGS sequence"/>
</dbReference>
<dbReference type="AlphaFoldDB" id="H9JJM0"/>
<protein>
    <submittedName>
        <fullName evidence="6">Chorion early B</fullName>
    </submittedName>
</protein>
<organism evidence="6">
    <name type="scientific">Bombyx mori</name>
    <name type="common">Silk moth</name>
    <dbReference type="NCBI Taxonomy" id="7091"/>
    <lineage>
        <taxon>Eukaryota</taxon>
        <taxon>Metazoa</taxon>
        <taxon>Ecdysozoa</taxon>
        <taxon>Arthropoda</taxon>
        <taxon>Hexapoda</taxon>
        <taxon>Insecta</taxon>
        <taxon>Pterygota</taxon>
        <taxon>Neoptera</taxon>
        <taxon>Endopterygota</taxon>
        <taxon>Lepidoptera</taxon>
        <taxon>Glossata</taxon>
        <taxon>Ditrysia</taxon>
        <taxon>Bombycoidea</taxon>
        <taxon>Bombycidae</taxon>
        <taxon>Bombycinae</taxon>
        <taxon>Bombyx</taxon>
    </lineage>
</organism>
<dbReference type="GO" id="GO:0042600">
    <property type="term" value="C:egg chorion"/>
    <property type="evidence" value="ECO:0007669"/>
    <property type="project" value="InterPro"/>
</dbReference>
<evidence type="ECO:0000313" key="7">
    <source>
        <dbReference type="EnsemblMetazoa" id="XP_004933235.1"/>
    </source>
</evidence>
<evidence type="ECO:0000256" key="4">
    <source>
        <dbReference type="RuleBase" id="RU004378"/>
    </source>
</evidence>
<dbReference type="Pfam" id="PF01723">
    <property type="entry name" value="Chorion_1"/>
    <property type="match status" value="1"/>
</dbReference>
<evidence type="ECO:0000256" key="3">
    <source>
        <dbReference type="ARBA" id="ARBA00022737"/>
    </source>
</evidence>
<evidence type="ECO:0000313" key="6">
    <source>
        <dbReference type="EMBL" id="BAS21465.1"/>
    </source>
</evidence>
<reference evidence="8" key="1">
    <citation type="journal article" date="2008" name="Insect Biochem. Mol. Biol.">
        <title>The genome of a lepidopteran model insect, the silkworm Bombyx mori.</title>
        <authorList>
            <consortium name="International Silkworm Genome Consortium"/>
        </authorList>
    </citation>
    <scope>NUCLEOTIDE SEQUENCE [LARGE SCALE GENOMIC DNA]</scope>
    <source>
        <strain evidence="8">p50T</strain>
    </source>
</reference>